<evidence type="ECO:0000313" key="2">
    <source>
        <dbReference type="EMBL" id="PWJ15116.1"/>
    </source>
</evidence>
<comment type="caution">
    <text evidence="2">The sequence shown here is derived from an EMBL/GenBank/DDBJ whole genome shotgun (WGS) entry which is preliminary data.</text>
</comment>
<protein>
    <submittedName>
        <fullName evidence="2">Uncharacterized protein</fullName>
    </submittedName>
</protein>
<evidence type="ECO:0000256" key="1">
    <source>
        <dbReference type="SAM" id="Phobius"/>
    </source>
</evidence>
<feature type="transmembrane region" description="Helical" evidence="1">
    <location>
        <begin position="135"/>
        <end position="157"/>
    </location>
</feature>
<evidence type="ECO:0000313" key="3">
    <source>
        <dbReference type="Proteomes" id="UP000245720"/>
    </source>
</evidence>
<dbReference type="AlphaFoldDB" id="A0A315Y380"/>
<name>A0A315Y380_RUMFL</name>
<accession>A0A315Y380</accession>
<sequence length="158" mass="18199">MNSKYEEAKEASKQNLEETQDIPTMVCVQEHNWLALISQLKLLTDTLFDVKAQTDETMTYAQMKQYLQNQRTIYNQLLEQGKEIQEQTSQNVTAEVSKLDQAAKDLVSQAGKLNEQTLSQLKCAEEQSRSHGFRLLRLVVLIEFLHLISSVALLLWLR</sequence>
<keyword evidence="1" id="KW-1133">Transmembrane helix</keyword>
<dbReference type="Proteomes" id="UP000245720">
    <property type="component" value="Unassembled WGS sequence"/>
</dbReference>
<organism evidence="2 3">
    <name type="scientific">Ruminococcus flavefaciens</name>
    <dbReference type="NCBI Taxonomy" id="1265"/>
    <lineage>
        <taxon>Bacteria</taxon>
        <taxon>Bacillati</taxon>
        <taxon>Bacillota</taxon>
        <taxon>Clostridia</taxon>
        <taxon>Eubacteriales</taxon>
        <taxon>Oscillospiraceae</taxon>
        <taxon>Ruminococcus</taxon>
    </lineage>
</organism>
<gene>
    <name evidence="2" type="ORF">IE37_00005</name>
</gene>
<dbReference type="EMBL" id="QGDI01000001">
    <property type="protein sequence ID" value="PWJ15116.1"/>
    <property type="molecule type" value="Genomic_DNA"/>
</dbReference>
<reference evidence="2 3" key="1">
    <citation type="submission" date="2018-05" db="EMBL/GenBank/DDBJ databases">
        <title>The Hungate 1000. A catalogue of reference genomes from the rumen microbiome.</title>
        <authorList>
            <person name="Kelly W."/>
        </authorList>
    </citation>
    <scope>NUCLEOTIDE SEQUENCE [LARGE SCALE GENOMIC DNA]</scope>
    <source>
        <strain evidence="2 3">SAb67</strain>
    </source>
</reference>
<keyword evidence="1" id="KW-0812">Transmembrane</keyword>
<keyword evidence="1" id="KW-0472">Membrane</keyword>
<proteinExistence type="predicted"/>